<dbReference type="GO" id="GO:0005509">
    <property type="term" value="F:calcium ion binding"/>
    <property type="evidence" value="ECO:0007669"/>
    <property type="project" value="InterPro"/>
</dbReference>
<name>A0A975HJ22_9GAMM</name>
<dbReference type="Pfam" id="PF00722">
    <property type="entry name" value="Glyco_hydro_16"/>
    <property type="match status" value="1"/>
</dbReference>
<accession>A0A975HJ22</accession>
<dbReference type="GO" id="GO:0016020">
    <property type="term" value="C:membrane"/>
    <property type="evidence" value="ECO:0007669"/>
    <property type="project" value="InterPro"/>
</dbReference>
<evidence type="ECO:0000259" key="3">
    <source>
        <dbReference type="PROSITE" id="PS51762"/>
    </source>
</evidence>
<evidence type="ECO:0000256" key="1">
    <source>
        <dbReference type="ARBA" id="ARBA00006865"/>
    </source>
</evidence>
<comment type="similarity">
    <text evidence="1">Belongs to the glycosyl hydrolase 16 family.</text>
</comment>
<evidence type="ECO:0000313" key="5">
    <source>
        <dbReference type="Proteomes" id="UP000682739"/>
    </source>
</evidence>
<dbReference type="SUPFAM" id="SSF49785">
    <property type="entry name" value="Galactose-binding domain-like"/>
    <property type="match status" value="2"/>
</dbReference>
<dbReference type="InterPro" id="IPR041443">
    <property type="entry name" value="Exop_C"/>
</dbReference>
<dbReference type="EMBL" id="CP072110">
    <property type="protein sequence ID" value="QTH62759.1"/>
    <property type="molecule type" value="Genomic_DNA"/>
</dbReference>
<dbReference type="InterPro" id="IPR013320">
    <property type="entry name" value="ConA-like_dom_sf"/>
</dbReference>
<dbReference type="Pfam" id="PF05345">
    <property type="entry name" value="He_PIG"/>
    <property type="match status" value="1"/>
</dbReference>
<dbReference type="Gene3D" id="2.60.120.430">
    <property type="entry name" value="Galactose-binding lectin"/>
    <property type="match status" value="3"/>
</dbReference>
<dbReference type="InterPro" id="IPR015919">
    <property type="entry name" value="Cadherin-like_sf"/>
</dbReference>
<organism evidence="4 5">
    <name type="scientific">Psychrosphaera ytuae</name>
    <dbReference type="NCBI Taxonomy" id="2820710"/>
    <lineage>
        <taxon>Bacteria</taxon>
        <taxon>Pseudomonadati</taxon>
        <taxon>Pseudomonadota</taxon>
        <taxon>Gammaproteobacteria</taxon>
        <taxon>Alteromonadales</taxon>
        <taxon>Pseudoalteromonadaceae</taxon>
        <taxon>Psychrosphaera</taxon>
    </lineage>
</organism>
<dbReference type="GO" id="GO:0004553">
    <property type="term" value="F:hydrolase activity, hydrolyzing O-glycosyl compounds"/>
    <property type="evidence" value="ECO:0007669"/>
    <property type="project" value="InterPro"/>
</dbReference>
<evidence type="ECO:0000313" key="4">
    <source>
        <dbReference type="EMBL" id="QTH62759.1"/>
    </source>
</evidence>
<keyword evidence="2" id="KW-0732">Signal</keyword>
<feature type="domain" description="GH16" evidence="3">
    <location>
        <begin position="139"/>
        <end position="386"/>
    </location>
</feature>
<dbReference type="SUPFAM" id="SSF49313">
    <property type="entry name" value="Cadherin-like"/>
    <property type="match status" value="1"/>
</dbReference>
<dbReference type="InterPro" id="IPR050546">
    <property type="entry name" value="Glycosyl_Hydrlase_16"/>
</dbReference>
<feature type="signal peptide" evidence="2">
    <location>
        <begin position="1"/>
        <end position="20"/>
    </location>
</feature>
<dbReference type="Proteomes" id="UP000682739">
    <property type="component" value="Chromosome"/>
</dbReference>
<dbReference type="Gene3D" id="2.60.40.10">
    <property type="entry name" value="Immunoglobulins"/>
    <property type="match status" value="1"/>
</dbReference>
<dbReference type="AlphaFoldDB" id="A0A975HJ22"/>
<proteinExistence type="inferred from homology"/>
<dbReference type="PANTHER" id="PTHR10963:SF55">
    <property type="entry name" value="GLYCOSIDE HYDROLASE FAMILY 16 PROTEIN"/>
    <property type="match status" value="1"/>
</dbReference>
<keyword evidence="5" id="KW-1185">Reference proteome</keyword>
<dbReference type="CDD" id="cd08023">
    <property type="entry name" value="GH16_laminarinase_like"/>
    <property type="match status" value="1"/>
</dbReference>
<gene>
    <name evidence="4" type="ORF">J1N51_08190</name>
</gene>
<dbReference type="PROSITE" id="PS51762">
    <property type="entry name" value="GH16_2"/>
    <property type="match status" value="1"/>
</dbReference>
<dbReference type="Gene3D" id="2.60.120.200">
    <property type="match status" value="1"/>
</dbReference>
<dbReference type="PROSITE" id="PS51257">
    <property type="entry name" value="PROKAR_LIPOPROTEIN"/>
    <property type="match status" value="1"/>
</dbReference>
<dbReference type="GO" id="GO:0005975">
    <property type="term" value="P:carbohydrate metabolic process"/>
    <property type="evidence" value="ECO:0007669"/>
    <property type="project" value="InterPro"/>
</dbReference>
<dbReference type="InterPro" id="IPR013783">
    <property type="entry name" value="Ig-like_fold"/>
</dbReference>
<evidence type="ECO:0000256" key="2">
    <source>
        <dbReference type="SAM" id="SignalP"/>
    </source>
</evidence>
<dbReference type="InterPro" id="IPR000757">
    <property type="entry name" value="Beta-glucanase-like"/>
</dbReference>
<dbReference type="SUPFAM" id="SSF49899">
    <property type="entry name" value="Concanavalin A-like lectins/glucanases"/>
    <property type="match status" value="1"/>
</dbReference>
<protein>
    <submittedName>
        <fullName evidence="4">Family 16 glycosylhydrolase</fullName>
    </submittedName>
</protein>
<dbReference type="InterPro" id="IPR008979">
    <property type="entry name" value="Galactose-bd-like_sf"/>
</dbReference>
<dbReference type="RefSeq" id="WP_208830229.1">
    <property type="nucleotide sequence ID" value="NZ_CP072110.1"/>
</dbReference>
<dbReference type="KEGG" id="psym:J1N51_08190"/>
<reference evidence="4" key="1">
    <citation type="submission" date="2021-03" db="EMBL/GenBank/DDBJ databases">
        <title>Description of Psychrosphaera ytuae sp. nov. isolated from deep sea sediment of South China Sea.</title>
        <authorList>
            <person name="Zhang J."/>
            <person name="Xu X.-D."/>
        </authorList>
    </citation>
    <scope>NUCLEOTIDE SEQUENCE</scope>
    <source>
        <strain evidence="4">MTZ26</strain>
    </source>
</reference>
<feature type="chain" id="PRO_5037124246" evidence="2">
    <location>
        <begin position="21"/>
        <end position="961"/>
    </location>
</feature>
<dbReference type="PANTHER" id="PTHR10963">
    <property type="entry name" value="GLYCOSYL HYDROLASE-RELATED"/>
    <property type="match status" value="1"/>
</dbReference>
<dbReference type="Pfam" id="PF18559">
    <property type="entry name" value="Exop_C"/>
    <property type="match status" value="1"/>
</dbReference>
<sequence>MIQNKITKSLLLSGALLTIAACGDSDGVDSRETLQFNSAPEFTSQPQVAVTAQQESRYVITASDIDAGDELTISVSDLPSWAMFDAATNTLIFNPGTAAVGDYRFEISVTDGALTTTQMFDVKVVLSKDAAEWTLVWSDEFDGESLNAENWNIETGDGSQYGLTGWGNNELEWYQAENITVADGYLNITAKEEASNGYNYTSGRMRSDGKVDIKYGRIEARIKAPAGQGLWSAFWMLPTDSQYGGWASGGELDIMEIVSPNGTNNQEVHGTIHYGMAWPLNKSAGGKYAINPTDDYHVYAIEWEQDEIRWYVDDVHFATVTSDTWWSYFYGENGYVSVPEAPFNQDFHLLLNLAVGGNWPGAPDQATVFPATLSVDYVRVYECSAGNDNGTGCVTNVDASLDLPSNDAVFVETYDLYVDGPSTLTWQVSEDTTAERALKAGVAWDNEGAISMVETDLGGDRGTVIEVTTSNMGNIAISAEDGGTFNLFGMGNSNEPWKLHAGELTFDLYIDSANTTADSTIAIKMDSGWPKLGYVNLSVADLPKDEWTSVSVKVNDLIATPGDQPLNTSSVLNVFVAEFSAAAHVMFDNVRLTCGHKDEGGCGINPPEVEVQGEQIVVFDDAVNDEVWTNGLGAWDTVTGADYFDGESGNHVQWAVVDSGDAERGMVINVEFGTAGADGLLYIQSAQPVNLADFSEGALIFDVKVTNYADTTSGLSFKIDCIYPCTTGDQVLGVVGDGVWETITVPVSDLVNAGLNVNSVNTGLVIYPTWGDQQGVQLQVDNIRWEKELTGPQPEPAPTEEGEVMIYADAANANWSLWDCCGGAVYTEVAETDRGNVAQFTFNSTPTVAGAKALTTHDASMLTGGTLEFDLKVVSQPTDTSGDWMLKVESTQQVFAELMLSESNEGVAPQTGEWQHYTFDLSALEADGLNLSLINIIMVFPTWGTGDGAVYQIDNLQIKAP</sequence>